<proteinExistence type="predicted"/>
<organism evidence="2 3">
    <name type="scientific">Hymenolepis diminuta</name>
    <name type="common">Rat tapeworm</name>
    <dbReference type="NCBI Taxonomy" id="6216"/>
    <lineage>
        <taxon>Eukaryota</taxon>
        <taxon>Metazoa</taxon>
        <taxon>Spiralia</taxon>
        <taxon>Lophotrochozoa</taxon>
        <taxon>Platyhelminthes</taxon>
        <taxon>Cestoda</taxon>
        <taxon>Eucestoda</taxon>
        <taxon>Cyclophyllidea</taxon>
        <taxon>Hymenolepididae</taxon>
        <taxon>Hymenolepis</taxon>
    </lineage>
</organism>
<accession>A0A564YUD5</accession>
<keyword evidence="3" id="KW-1185">Reference proteome</keyword>
<evidence type="ECO:0000313" key="2">
    <source>
        <dbReference type="EMBL" id="VUZ50897.1"/>
    </source>
</evidence>
<feature type="compositionally biased region" description="Polar residues" evidence="1">
    <location>
        <begin position="78"/>
        <end position="99"/>
    </location>
</feature>
<name>A0A564YUD5_HYMDI</name>
<feature type="region of interest" description="Disordered" evidence="1">
    <location>
        <begin position="66"/>
        <end position="100"/>
    </location>
</feature>
<sequence>SGVSRVGRCGGVLPPLSRAWVKKSHHNCNSCLSILRSPSSSAIGTCKKSPLAPSLARSLTHSLSHSLTRHPSSWGHKITTTPSPNRLLPNQQSKTSMRDSTPPLIICTSEEIRSSASSPHHLNPTSTISHFFSTSYTHLMPPHFGIPLTPFSSLLIHFSPIPSNTFTHTPHLPYGTTASRHSSTRTYYYCIFSVASLPAVTCTCPLLMCLPWRHRVPHSLHVDDCDSSGDGDGDGDGDGYSDESFGARWRCGVHATNKLEGEIVVR</sequence>
<evidence type="ECO:0000256" key="1">
    <source>
        <dbReference type="SAM" id="MobiDB-lite"/>
    </source>
</evidence>
<feature type="non-terminal residue" evidence="2">
    <location>
        <position position="1"/>
    </location>
</feature>
<evidence type="ECO:0000313" key="3">
    <source>
        <dbReference type="Proteomes" id="UP000321570"/>
    </source>
</evidence>
<dbReference type="EMBL" id="CABIJS010000410">
    <property type="protein sequence ID" value="VUZ50897.1"/>
    <property type="molecule type" value="Genomic_DNA"/>
</dbReference>
<reference evidence="2 3" key="1">
    <citation type="submission" date="2019-07" db="EMBL/GenBank/DDBJ databases">
        <authorList>
            <person name="Jastrzebski P J."/>
            <person name="Paukszto L."/>
            <person name="Jastrzebski P J."/>
        </authorList>
    </citation>
    <scope>NUCLEOTIDE SEQUENCE [LARGE SCALE GENOMIC DNA]</scope>
    <source>
        <strain evidence="2 3">WMS-il1</strain>
    </source>
</reference>
<gene>
    <name evidence="2" type="ORF">WMSIL1_LOCUS9755</name>
</gene>
<dbReference type="AlphaFoldDB" id="A0A564YUD5"/>
<dbReference type="Proteomes" id="UP000321570">
    <property type="component" value="Unassembled WGS sequence"/>
</dbReference>
<protein>
    <submittedName>
        <fullName evidence="2">Uncharacterized protein</fullName>
    </submittedName>
</protein>